<evidence type="ECO:0008006" key="3">
    <source>
        <dbReference type="Google" id="ProtNLM"/>
    </source>
</evidence>
<dbReference type="EMBL" id="CP104006">
    <property type="protein sequence ID" value="UWM46487.1"/>
    <property type="molecule type" value="Genomic_DNA"/>
</dbReference>
<keyword evidence="2" id="KW-1185">Reference proteome</keyword>
<accession>A0ABY5UW90</accession>
<dbReference type="RefSeq" id="WP_050134297.1">
    <property type="nucleotide sequence ID" value="NZ_CABHWS010000093.1"/>
</dbReference>
<proteinExistence type="predicted"/>
<name>A0ABY5UW90_9GAMM</name>
<evidence type="ECO:0000313" key="2">
    <source>
        <dbReference type="Proteomes" id="UP001057860"/>
    </source>
</evidence>
<sequence length="110" mass="12748">MNGLALIEQLQCELLDVAQQNHWDAMPLINQRIDQLVTFLQQQHSVPQAIEQAMQQLKTRYQWAYQQSLLYQAHLNSSMAQLRQAQPGITAYAEMAITAYQNMATEEEQR</sequence>
<gene>
    <name evidence="1" type="ORF">N0H69_06600</name>
</gene>
<organism evidence="1 2">
    <name type="scientific">Yersinia alsatica</name>
    <dbReference type="NCBI Taxonomy" id="2890317"/>
    <lineage>
        <taxon>Bacteria</taxon>
        <taxon>Pseudomonadati</taxon>
        <taxon>Pseudomonadota</taxon>
        <taxon>Gammaproteobacteria</taxon>
        <taxon>Enterobacterales</taxon>
        <taxon>Yersiniaceae</taxon>
        <taxon>Yersinia</taxon>
    </lineage>
</organism>
<dbReference type="GeneID" id="75139653"/>
<evidence type="ECO:0000313" key="1">
    <source>
        <dbReference type="EMBL" id="UWM46487.1"/>
    </source>
</evidence>
<reference evidence="1" key="1">
    <citation type="submission" date="2022-08" db="EMBL/GenBank/DDBJ databases">
        <authorList>
            <person name="Bogun A."/>
            <person name="Kislichkina A."/>
            <person name="Solomentsev V."/>
            <person name="Skryabin Y."/>
            <person name="Sizova A."/>
            <person name="Platonov M."/>
            <person name="Dentovskaya S."/>
        </authorList>
    </citation>
    <scope>NUCLEOTIDE SEQUENCE</scope>
    <source>
        <strain evidence="1">SCPM-O-B-7604</strain>
    </source>
</reference>
<protein>
    <recommendedName>
        <fullName evidence="3">Flagellar protein lafD</fullName>
    </recommendedName>
</protein>
<dbReference type="Proteomes" id="UP001057860">
    <property type="component" value="Chromosome"/>
</dbReference>